<sequence length="103" mass="11219">MPSAPVKRQRTTMPHREDSTPSQSKPSPVSPRNGNTVRIAASDVRVHASKVRSLARSRVSRCMRSTFSTALSNEVTAARSCLVADVIVICTDEWLRRLGGSSP</sequence>
<name>A0A7S4R039_9DINO</name>
<protein>
    <submittedName>
        <fullName evidence="2">Uncharacterized protein</fullName>
    </submittedName>
</protein>
<reference evidence="2" key="1">
    <citation type="submission" date="2021-01" db="EMBL/GenBank/DDBJ databases">
        <authorList>
            <person name="Corre E."/>
            <person name="Pelletier E."/>
            <person name="Niang G."/>
            <person name="Scheremetjew M."/>
            <person name="Finn R."/>
            <person name="Kale V."/>
            <person name="Holt S."/>
            <person name="Cochrane G."/>
            <person name="Meng A."/>
            <person name="Brown T."/>
            <person name="Cohen L."/>
        </authorList>
    </citation>
    <scope>NUCLEOTIDE SEQUENCE</scope>
    <source>
        <strain evidence="2">CCMP3105</strain>
    </source>
</reference>
<feature type="compositionally biased region" description="Polar residues" evidence="1">
    <location>
        <begin position="20"/>
        <end position="36"/>
    </location>
</feature>
<gene>
    <name evidence="2" type="ORF">AMON00008_LOCUS28255</name>
</gene>
<dbReference type="EMBL" id="HBNR01040770">
    <property type="protein sequence ID" value="CAE4599385.1"/>
    <property type="molecule type" value="Transcribed_RNA"/>
</dbReference>
<organism evidence="2">
    <name type="scientific">Alexandrium monilatum</name>
    <dbReference type="NCBI Taxonomy" id="311494"/>
    <lineage>
        <taxon>Eukaryota</taxon>
        <taxon>Sar</taxon>
        <taxon>Alveolata</taxon>
        <taxon>Dinophyceae</taxon>
        <taxon>Gonyaulacales</taxon>
        <taxon>Pyrocystaceae</taxon>
        <taxon>Alexandrium</taxon>
    </lineage>
</organism>
<accession>A0A7S4R039</accession>
<proteinExistence type="predicted"/>
<evidence type="ECO:0000256" key="1">
    <source>
        <dbReference type="SAM" id="MobiDB-lite"/>
    </source>
</evidence>
<evidence type="ECO:0000313" key="2">
    <source>
        <dbReference type="EMBL" id="CAE4599385.1"/>
    </source>
</evidence>
<dbReference type="AlphaFoldDB" id="A0A7S4R039"/>
<feature type="region of interest" description="Disordered" evidence="1">
    <location>
        <begin position="1"/>
        <end position="37"/>
    </location>
</feature>